<evidence type="ECO:0000259" key="2">
    <source>
        <dbReference type="Pfam" id="PF21666"/>
    </source>
</evidence>
<dbReference type="STRING" id="914234.M2Q2V0"/>
<dbReference type="EMBL" id="KB445823">
    <property type="protein sequence ID" value="EMD31133.1"/>
    <property type="molecule type" value="Genomic_DNA"/>
</dbReference>
<dbReference type="OrthoDB" id="415532at2759"/>
<dbReference type="Pfam" id="PF14033">
    <property type="entry name" value="DUF4246"/>
    <property type="match status" value="1"/>
</dbReference>
<dbReference type="Pfam" id="PF21666">
    <property type="entry name" value="DUF4246_N"/>
    <property type="match status" value="1"/>
</dbReference>
<dbReference type="PANTHER" id="PTHR33119">
    <property type="entry name" value="IFI3P"/>
    <property type="match status" value="1"/>
</dbReference>
<accession>M2Q2V0</accession>
<dbReference type="AlphaFoldDB" id="M2Q2V0"/>
<dbReference type="InterPro" id="IPR049192">
    <property type="entry name" value="DUF4246_C"/>
</dbReference>
<evidence type="ECO:0000313" key="4">
    <source>
        <dbReference type="Proteomes" id="UP000016930"/>
    </source>
</evidence>
<dbReference type="Proteomes" id="UP000016930">
    <property type="component" value="Unassembled WGS sequence"/>
</dbReference>
<organism evidence="3 4">
    <name type="scientific">Ceriporiopsis subvermispora (strain B)</name>
    <name type="common">White-rot fungus</name>
    <name type="synonym">Gelatoporia subvermispora</name>
    <dbReference type="NCBI Taxonomy" id="914234"/>
    <lineage>
        <taxon>Eukaryota</taxon>
        <taxon>Fungi</taxon>
        <taxon>Dikarya</taxon>
        <taxon>Basidiomycota</taxon>
        <taxon>Agaricomycotina</taxon>
        <taxon>Agaricomycetes</taxon>
        <taxon>Polyporales</taxon>
        <taxon>Gelatoporiaceae</taxon>
        <taxon>Gelatoporia</taxon>
    </lineage>
</organism>
<protein>
    <submittedName>
        <fullName evidence="3">Uncharacterized protein</fullName>
    </submittedName>
</protein>
<sequence length="553" mass="63709">MKGPDRGYLHPFSDGRCFQYGVGEYPRTLTELAMSKASDWIRSKSNWWTLYHVNSIREKWSAEIRTRVWIVVSSTASVPVQLSEKQVQYVLDELAGYDALRDQPGCEVACSDRIWRSSHVLSDTAIVRLQYELEALWTSRPRKRSSKSVASVDFIDPLLYSFIYGQTLSHSPSSTLYSVPAPSSTTMNEYATSPRFAYIPTPFLISEKETALKATALSYINNVNPDNLSLYQCLQELVANCIPLFERVLTDLHRNNPLRHRIPDTYTYTDWDEPDEPEDSDEEEWSDYRTQLARWTIERPINLPDIPKEGYVGGLEKRQHVVSLRGRTIQVVIRATEIRLAPFGPACRKTPWHVEGMRNDHIVACALYCTQAVNIEAPEVMFRMAVSHPKDWEPEDAGGIWRTWGFRHMFPCHQTLGGVNLCPGIGIAFPNVYQHRFTDITAVDQRKAASMTFLGLFLVDPDLTEDNVLGEETLTPSTSQVPPQQKEWIRDAVNRYINPRLPNEIVEQIVDEIEGLLTEEEAFVLSEQMRTEREEFWELHDRRWFCLPFDSRH</sequence>
<dbReference type="InterPro" id="IPR049207">
    <property type="entry name" value="DUF4246_N"/>
</dbReference>
<feature type="domain" description="DUF4246" evidence="1">
    <location>
        <begin position="85"/>
        <end position="491"/>
    </location>
</feature>
<dbReference type="HOGENOM" id="CLU_012066_3_2_1"/>
<dbReference type="PANTHER" id="PTHR33119:SF1">
    <property type="entry name" value="FE2OG DIOXYGENASE DOMAIN-CONTAINING PROTEIN"/>
    <property type="match status" value="1"/>
</dbReference>
<evidence type="ECO:0000313" key="3">
    <source>
        <dbReference type="EMBL" id="EMD31133.1"/>
    </source>
</evidence>
<dbReference type="InterPro" id="IPR025340">
    <property type="entry name" value="DUF4246"/>
</dbReference>
<reference evidence="3 4" key="1">
    <citation type="journal article" date="2012" name="Proc. Natl. Acad. Sci. U.S.A.">
        <title>Comparative genomics of Ceriporiopsis subvermispora and Phanerochaete chrysosporium provide insight into selective ligninolysis.</title>
        <authorList>
            <person name="Fernandez-Fueyo E."/>
            <person name="Ruiz-Duenas F.J."/>
            <person name="Ferreira P."/>
            <person name="Floudas D."/>
            <person name="Hibbett D.S."/>
            <person name="Canessa P."/>
            <person name="Larrondo L.F."/>
            <person name="James T.Y."/>
            <person name="Seelenfreund D."/>
            <person name="Lobos S."/>
            <person name="Polanco R."/>
            <person name="Tello M."/>
            <person name="Honda Y."/>
            <person name="Watanabe T."/>
            <person name="Watanabe T."/>
            <person name="Ryu J.S."/>
            <person name="Kubicek C.P."/>
            <person name="Schmoll M."/>
            <person name="Gaskell J."/>
            <person name="Hammel K.E."/>
            <person name="St John F.J."/>
            <person name="Vanden Wymelenberg A."/>
            <person name="Sabat G."/>
            <person name="Splinter BonDurant S."/>
            <person name="Syed K."/>
            <person name="Yadav J.S."/>
            <person name="Doddapaneni H."/>
            <person name="Subramanian V."/>
            <person name="Lavin J.L."/>
            <person name="Oguiza J.A."/>
            <person name="Perez G."/>
            <person name="Pisabarro A.G."/>
            <person name="Ramirez L."/>
            <person name="Santoyo F."/>
            <person name="Master E."/>
            <person name="Coutinho P.M."/>
            <person name="Henrissat B."/>
            <person name="Lombard V."/>
            <person name="Magnuson J.K."/>
            <person name="Kuees U."/>
            <person name="Hori C."/>
            <person name="Igarashi K."/>
            <person name="Samejima M."/>
            <person name="Held B.W."/>
            <person name="Barry K.W."/>
            <person name="LaButti K.M."/>
            <person name="Lapidus A."/>
            <person name="Lindquist E.A."/>
            <person name="Lucas S.M."/>
            <person name="Riley R."/>
            <person name="Salamov A.A."/>
            <person name="Hoffmeister D."/>
            <person name="Schwenk D."/>
            <person name="Hadar Y."/>
            <person name="Yarden O."/>
            <person name="de Vries R.P."/>
            <person name="Wiebenga A."/>
            <person name="Stenlid J."/>
            <person name="Eastwood D."/>
            <person name="Grigoriev I.V."/>
            <person name="Berka R.M."/>
            <person name="Blanchette R.A."/>
            <person name="Kersten P."/>
            <person name="Martinez A.T."/>
            <person name="Vicuna R."/>
            <person name="Cullen D."/>
        </authorList>
    </citation>
    <scope>NUCLEOTIDE SEQUENCE [LARGE SCALE GENOMIC DNA]</scope>
    <source>
        <strain evidence="3 4">B</strain>
    </source>
</reference>
<keyword evidence="4" id="KW-1185">Reference proteome</keyword>
<feature type="domain" description="DUF4246" evidence="2">
    <location>
        <begin position="8"/>
        <end position="63"/>
    </location>
</feature>
<evidence type="ECO:0000259" key="1">
    <source>
        <dbReference type="Pfam" id="PF14033"/>
    </source>
</evidence>
<proteinExistence type="predicted"/>
<name>M2Q2V0_CERS8</name>
<gene>
    <name evidence="3" type="ORF">CERSUDRAFT_60433</name>
</gene>